<keyword evidence="1" id="KW-0732">Signal</keyword>
<dbReference type="PANTHER" id="PTHR37953:SF1">
    <property type="entry name" value="UPF0127 PROTEIN MJ1496"/>
    <property type="match status" value="1"/>
</dbReference>
<dbReference type="EMBL" id="JAAGSC010000040">
    <property type="protein sequence ID" value="NDY95530.1"/>
    <property type="molecule type" value="Genomic_DNA"/>
</dbReference>
<keyword evidence="3" id="KW-1185">Reference proteome</keyword>
<dbReference type="InterPro" id="IPR003795">
    <property type="entry name" value="DUF192"/>
</dbReference>
<name>A0A845V011_9GAMM</name>
<evidence type="ECO:0000256" key="1">
    <source>
        <dbReference type="SAM" id="SignalP"/>
    </source>
</evidence>
<dbReference type="InterPro" id="IPR038695">
    <property type="entry name" value="Saro_0823-like_sf"/>
</dbReference>
<sequence>MTAFARYWLLPLCALLALSACRAEEPWVEVNGQRFEVEIAADDQSRAMGLMFRDELAEDRGMFFLFRREAPRSFWMMNTRIPLDIIYLDRELRVVSIVANARPCRRSPCPSYPSRGPAQFVLELNAGQAAAMGLEPGDQLSVAGIDLDSAR</sequence>
<gene>
    <name evidence="2" type="ORF">G3I74_07315</name>
</gene>
<reference evidence="2 3" key="1">
    <citation type="submission" date="2020-02" db="EMBL/GenBank/DDBJ databases">
        <authorList>
            <person name="Zhang X.-Y."/>
        </authorList>
    </citation>
    <scope>NUCLEOTIDE SEQUENCE [LARGE SCALE GENOMIC DNA]</scope>
    <source>
        <strain evidence="2 3">C33</strain>
    </source>
</reference>
<dbReference type="PANTHER" id="PTHR37953">
    <property type="entry name" value="UPF0127 PROTEIN MJ1496"/>
    <property type="match status" value="1"/>
</dbReference>
<proteinExistence type="predicted"/>
<evidence type="ECO:0000313" key="3">
    <source>
        <dbReference type="Proteomes" id="UP000484885"/>
    </source>
</evidence>
<protein>
    <submittedName>
        <fullName evidence="2">DUF192 domain-containing protein</fullName>
    </submittedName>
</protein>
<feature type="chain" id="PRO_5032637502" evidence="1">
    <location>
        <begin position="24"/>
        <end position="151"/>
    </location>
</feature>
<organism evidence="2 3">
    <name type="scientific">Wenzhouxiangella limi</name>
    <dbReference type="NCBI Taxonomy" id="2707351"/>
    <lineage>
        <taxon>Bacteria</taxon>
        <taxon>Pseudomonadati</taxon>
        <taxon>Pseudomonadota</taxon>
        <taxon>Gammaproteobacteria</taxon>
        <taxon>Chromatiales</taxon>
        <taxon>Wenzhouxiangellaceae</taxon>
        <taxon>Wenzhouxiangella</taxon>
    </lineage>
</organism>
<feature type="signal peptide" evidence="1">
    <location>
        <begin position="1"/>
        <end position="23"/>
    </location>
</feature>
<dbReference type="RefSeq" id="WP_164210934.1">
    <property type="nucleotide sequence ID" value="NZ_JAAGSC010000040.1"/>
</dbReference>
<comment type="caution">
    <text evidence="2">The sequence shown here is derived from an EMBL/GenBank/DDBJ whole genome shotgun (WGS) entry which is preliminary data.</text>
</comment>
<dbReference type="Proteomes" id="UP000484885">
    <property type="component" value="Unassembled WGS sequence"/>
</dbReference>
<evidence type="ECO:0000313" key="2">
    <source>
        <dbReference type="EMBL" id="NDY95530.1"/>
    </source>
</evidence>
<dbReference type="Pfam" id="PF02643">
    <property type="entry name" value="DUF192"/>
    <property type="match status" value="1"/>
</dbReference>
<accession>A0A845V011</accession>
<dbReference type="PROSITE" id="PS51257">
    <property type="entry name" value="PROKAR_LIPOPROTEIN"/>
    <property type="match status" value="1"/>
</dbReference>
<dbReference type="Gene3D" id="2.60.120.1140">
    <property type="entry name" value="Protein of unknown function DUF192"/>
    <property type="match status" value="1"/>
</dbReference>
<dbReference type="AlphaFoldDB" id="A0A845V011"/>